<gene>
    <name evidence="3" type="ORF">PsYK624_145780</name>
</gene>
<keyword evidence="1" id="KW-0472">Membrane</keyword>
<dbReference type="Proteomes" id="UP000703269">
    <property type="component" value="Unassembled WGS sequence"/>
</dbReference>
<evidence type="ECO:0000313" key="4">
    <source>
        <dbReference type="Proteomes" id="UP000703269"/>
    </source>
</evidence>
<keyword evidence="4" id="KW-1185">Reference proteome</keyword>
<dbReference type="InterPro" id="IPR045340">
    <property type="entry name" value="DUF6533"/>
</dbReference>
<evidence type="ECO:0000313" key="3">
    <source>
        <dbReference type="EMBL" id="GJE98350.1"/>
    </source>
</evidence>
<sequence>MTRLQPTFQQEYEEYVTGNYIACSLLALVAYEYVVTFDQEVACVWQRKFSAASLLLLSTRWVMLLYQIAAIIPRSQSKSDAAVQCSCQQWNAFSQLVYFTTVAQIALFSGLRVYALWHDSRFRYVLLAVVLVLGCVPIGTNIFGWTRMQSQWEGPPFSTCLYITHVSKRLNYIALRHQGQRAHR</sequence>
<protein>
    <recommendedName>
        <fullName evidence="2">DUF6533 domain-containing protein</fullName>
    </recommendedName>
</protein>
<keyword evidence="1" id="KW-0812">Transmembrane</keyword>
<dbReference type="OrthoDB" id="2745134at2759"/>
<proteinExistence type="predicted"/>
<dbReference type="AlphaFoldDB" id="A0A9P3LKH3"/>
<accession>A0A9P3LKH3</accession>
<dbReference type="EMBL" id="BPQB01000086">
    <property type="protein sequence ID" value="GJE98350.1"/>
    <property type="molecule type" value="Genomic_DNA"/>
</dbReference>
<evidence type="ECO:0000256" key="1">
    <source>
        <dbReference type="SAM" id="Phobius"/>
    </source>
</evidence>
<evidence type="ECO:0000259" key="2">
    <source>
        <dbReference type="Pfam" id="PF20151"/>
    </source>
</evidence>
<keyword evidence="1" id="KW-1133">Transmembrane helix</keyword>
<reference evidence="3 4" key="1">
    <citation type="submission" date="2021-08" db="EMBL/GenBank/DDBJ databases">
        <title>Draft Genome Sequence of Phanerochaete sordida strain YK-624.</title>
        <authorList>
            <person name="Mori T."/>
            <person name="Dohra H."/>
            <person name="Suzuki T."/>
            <person name="Kawagishi H."/>
            <person name="Hirai H."/>
        </authorList>
    </citation>
    <scope>NUCLEOTIDE SEQUENCE [LARGE SCALE GENOMIC DNA]</scope>
    <source>
        <strain evidence="3 4">YK-624</strain>
    </source>
</reference>
<feature type="transmembrane region" description="Helical" evidence="1">
    <location>
        <begin position="12"/>
        <end position="31"/>
    </location>
</feature>
<feature type="transmembrane region" description="Helical" evidence="1">
    <location>
        <begin position="123"/>
        <end position="143"/>
    </location>
</feature>
<feature type="domain" description="DUF6533" evidence="2">
    <location>
        <begin position="20"/>
        <end position="65"/>
    </location>
</feature>
<name>A0A9P3LKH3_9APHY</name>
<comment type="caution">
    <text evidence="3">The sequence shown here is derived from an EMBL/GenBank/DDBJ whole genome shotgun (WGS) entry which is preliminary data.</text>
</comment>
<feature type="transmembrane region" description="Helical" evidence="1">
    <location>
        <begin position="51"/>
        <end position="72"/>
    </location>
</feature>
<organism evidence="3 4">
    <name type="scientific">Phanerochaete sordida</name>
    <dbReference type="NCBI Taxonomy" id="48140"/>
    <lineage>
        <taxon>Eukaryota</taxon>
        <taxon>Fungi</taxon>
        <taxon>Dikarya</taxon>
        <taxon>Basidiomycota</taxon>
        <taxon>Agaricomycotina</taxon>
        <taxon>Agaricomycetes</taxon>
        <taxon>Polyporales</taxon>
        <taxon>Phanerochaetaceae</taxon>
        <taxon>Phanerochaete</taxon>
    </lineage>
</organism>
<dbReference type="Pfam" id="PF20151">
    <property type="entry name" value="DUF6533"/>
    <property type="match status" value="1"/>
</dbReference>
<feature type="transmembrane region" description="Helical" evidence="1">
    <location>
        <begin position="96"/>
        <end position="117"/>
    </location>
</feature>